<name>A0A9P6LX59_9FUNG</name>
<dbReference type="Gene3D" id="1.25.40.10">
    <property type="entry name" value="Tetratricopeptide repeat domain"/>
    <property type="match status" value="1"/>
</dbReference>
<keyword evidence="3" id="KW-1185">Reference proteome</keyword>
<dbReference type="InterPro" id="IPR011990">
    <property type="entry name" value="TPR-like_helical_dom_sf"/>
</dbReference>
<comment type="caution">
    <text evidence="2">The sequence shown here is derived from an EMBL/GenBank/DDBJ whole genome shotgun (WGS) entry which is preliminary data.</text>
</comment>
<sequence>MALYENILITNKNNIEALEGVGFAQRLEESYTEATASFERILGLDPTNTPAKSEQGWICYLQQDYDHAEEKLRQVIEMSKTPRALNLYRLGRIYYDMGTEYRDNPDYSHALSSTCCSRRSITG</sequence>
<gene>
    <name evidence="2" type="primary">TTC37_2</name>
    <name evidence="2" type="ORF">BGZ65_007841</name>
</gene>
<dbReference type="Proteomes" id="UP000749646">
    <property type="component" value="Unassembled WGS sequence"/>
</dbReference>
<keyword evidence="1" id="KW-0802">TPR repeat</keyword>
<evidence type="ECO:0000313" key="2">
    <source>
        <dbReference type="EMBL" id="KAF9948767.1"/>
    </source>
</evidence>
<dbReference type="AlphaFoldDB" id="A0A9P6LX59"/>
<dbReference type="SUPFAM" id="SSF48452">
    <property type="entry name" value="TPR-like"/>
    <property type="match status" value="1"/>
</dbReference>
<feature type="repeat" description="TPR" evidence="1">
    <location>
        <begin position="15"/>
        <end position="48"/>
    </location>
</feature>
<protein>
    <submittedName>
        <fullName evidence="2">Tetratricopeptide repeat protein 37</fullName>
    </submittedName>
</protein>
<dbReference type="OrthoDB" id="421075at2759"/>
<dbReference type="SMART" id="SM00028">
    <property type="entry name" value="TPR"/>
    <property type="match status" value="2"/>
</dbReference>
<dbReference type="PROSITE" id="PS50005">
    <property type="entry name" value="TPR"/>
    <property type="match status" value="1"/>
</dbReference>
<evidence type="ECO:0000313" key="3">
    <source>
        <dbReference type="Proteomes" id="UP000749646"/>
    </source>
</evidence>
<evidence type="ECO:0000256" key="1">
    <source>
        <dbReference type="PROSITE-ProRule" id="PRU00339"/>
    </source>
</evidence>
<dbReference type="InterPro" id="IPR019734">
    <property type="entry name" value="TPR_rpt"/>
</dbReference>
<accession>A0A9P6LX59</accession>
<organism evidence="2 3">
    <name type="scientific">Modicella reniformis</name>
    <dbReference type="NCBI Taxonomy" id="1440133"/>
    <lineage>
        <taxon>Eukaryota</taxon>
        <taxon>Fungi</taxon>
        <taxon>Fungi incertae sedis</taxon>
        <taxon>Mucoromycota</taxon>
        <taxon>Mortierellomycotina</taxon>
        <taxon>Mortierellomycetes</taxon>
        <taxon>Mortierellales</taxon>
        <taxon>Mortierellaceae</taxon>
        <taxon>Modicella</taxon>
    </lineage>
</organism>
<dbReference type="EMBL" id="JAAAHW010007381">
    <property type="protein sequence ID" value="KAF9948767.1"/>
    <property type="molecule type" value="Genomic_DNA"/>
</dbReference>
<reference evidence="2" key="1">
    <citation type="journal article" date="2020" name="Fungal Divers.">
        <title>Resolving the Mortierellaceae phylogeny through synthesis of multi-gene phylogenetics and phylogenomics.</title>
        <authorList>
            <person name="Vandepol N."/>
            <person name="Liber J."/>
            <person name="Desiro A."/>
            <person name="Na H."/>
            <person name="Kennedy M."/>
            <person name="Barry K."/>
            <person name="Grigoriev I.V."/>
            <person name="Miller A.N."/>
            <person name="O'Donnell K."/>
            <person name="Stajich J.E."/>
            <person name="Bonito G."/>
        </authorList>
    </citation>
    <scope>NUCLEOTIDE SEQUENCE</scope>
    <source>
        <strain evidence="2">MES-2147</strain>
    </source>
</reference>
<proteinExistence type="predicted"/>